<feature type="transmembrane region" description="Helical" evidence="7">
    <location>
        <begin position="86"/>
        <end position="111"/>
    </location>
</feature>
<name>A0A9W6NY50_9PSEU</name>
<keyword evidence="5 7" id="KW-1133">Transmembrane helix</keyword>
<dbReference type="GO" id="GO:0055085">
    <property type="term" value="P:transmembrane transport"/>
    <property type="evidence" value="ECO:0007669"/>
    <property type="project" value="InterPro"/>
</dbReference>
<reference evidence="9" key="2">
    <citation type="submission" date="2023-01" db="EMBL/GenBank/DDBJ databases">
        <authorList>
            <person name="Sun Q."/>
            <person name="Evtushenko L."/>
        </authorList>
    </citation>
    <scope>NUCLEOTIDE SEQUENCE</scope>
    <source>
        <strain evidence="9">VKM Ac-1069</strain>
    </source>
</reference>
<comment type="caution">
    <text evidence="9">The sequence shown here is derived from an EMBL/GenBank/DDBJ whole genome shotgun (WGS) entry which is preliminary data.</text>
</comment>
<evidence type="ECO:0000313" key="10">
    <source>
        <dbReference type="Proteomes" id="UP001143463"/>
    </source>
</evidence>
<feature type="transmembrane region" description="Helical" evidence="7">
    <location>
        <begin position="155"/>
        <end position="174"/>
    </location>
</feature>
<evidence type="ECO:0000256" key="4">
    <source>
        <dbReference type="ARBA" id="ARBA00022692"/>
    </source>
</evidence>
<sequence length="291" mass="31342">MAAPTAERAPAARTEELAPAKKGKVGSSLLTVLAWIVGIGFFFPILWMVLTAFKQEADAYTSPPKLFFTPTLEQFRTVFDAGIGPYLLNSLFATVVSTILVLALATPAAFAVSLRPVKKVQDVLFFFISTKMLPVVAAIVPIYVVVNNVGMLDNIWTLIILYTAMNLPIAVWMMRSFFQEVPKELLEAASMDGASLARSLREVVLPVISPGMAATALICVIFAWNEFFFAVNLTAARAATVPVFLVGFITSEGLYFAKLCAAATLAALPVVIAGWIAQNKLVQGLSFGAVK</sequence>
<evidence type="ECO:0000256" key="3">
    <source>
        <dbReference type="ARBA" id="ARBA00022475"/>
    </source>
</evidence>
<dbReference type="RefSeq" id="WP_037047002.1">
    <property type="nucleotide sequence ID" value="NZ_BAAAUZ010000007.1"/>
</dbReference>
<dbReference type="PROSITE" id="PS50928">
    <property type="entry name" value="ABC_TM1"/>
    <property type="match status" value="1"/>
</dbReference>
<dbReference type="Gene3D" id="1.10.3720.10">
    <property type="entry name" value="MetI-like"/>
    <property type="match status" value="1"/>
</dbReference>
<feature type="domain" description="ABC transmembrane type-1" evidence="8">
    <location>
        <begin position="87"/>
        <end position="277"/>
    </location>
</feature>
<keyword evidence="2 7" id="KW-0813">Transport</keyword>
<evidence type="ECO:0000256" key="6">
    <source>
        <dbReference type="ARBA" id="ARBA00023136"/>
    </source>
</evidence>
<evidence type="ECO:0000256" key="2">
    <source>
        <dbReference type="ARBA" id="ARBA00022448"/>
    </source>
</evidence>
<evidence type="ECO:0000256" key="5">
    <source>
        <dbReference type="ARBA" id="ARBA00022989"/>
    </source>
</evidence>
<feature type="transmembrane region" description="Helical" evidence="7">
    <location>
        <begin position="256"/>
        <end position="277"/>
    </location>
</feature>
<dbReference type="Pfam" id="PF00528">
    <property type="entry name" value="BPD_transp_1"/>
    <property type="match status" value="1"/>
</dbReference>
<dbReference type="PANTHER" id="PTHR32243:SF52">
    <property type="entry name" value="ABC TRANSPORTER PERMEASE PROTEIN"/>
    <property type="match status" value="1"/>
</dbReference>
<proteinExistence type="inferred from homology"/>
<dbReference type="InterPro" id="IPR000515">
    <property type="entry name" value="MetI-like"/>
</dbReference>
<feature type="transmembrane region" description="Helical" evidence="7">
    <location>
        <begin position="230"/>
        <end position="249"/>
    </location>
</feature>
<evidence type="ECO:0000313" key="9">
    <source>
        <dbReference type="EMBL" id="GLL13514.1"/>
    </source>
</evidence>
<feature type="transmembrane region" description="Helical" evidence="7">
    <location>
        <begin position="123"/>
        <end position="143"/>
    </location>
</feature>
<organism evidence="9 10">
    <name type="scientific">Pseudonocardia halophobica</name>
    <dbReference type="NCBI Taxonomy" id="29401"/>
    <lineage>
        <taxon>Bacteria</taxon>
        <taxon>Bacillati</taxon>
        <taxon>Actinomycetota</taxon>
        <taxon>Actinomycetes</taxon>
        <taxon>Pseudonocardiales</taxon>
        <taxon>Pseudonocardiaceae</taxon>
        <taxon>Pseudonocardia</taxon>
    </lineage>
</organism>
<reference evidence="9" key="1">
    <citation type="journal article" date="2014" name="Int. J. Syst. Evol. Microbiol.">
        <title>Complete genome sequence of Corynebacterium casei LMG S-19264T (=DSM 44701T), isolated from a smear-ripened cheese.</title>
        <authorList>
            <consortium name="US DOE Joint Genome Institute (JGI-PGF)"/>
            <person name="Walter F."/>
            <person name="Albersmeier A."/>
            <person name="Kalinowski J."/>
            <person name="Ruckert C."/>
        </authorList>
    </citation>
    <scope>NUCLEOTIDE SEQUENCE</scope>
    <source>
        <strain evidence="9">VKM Ac-1069</strain>
    </source>
</reference>
<feature type="transmembrane region" description="Helical" evidence="7">
    <location>
        <begin position="203"/>
        <end position="224"/>
    </location>
</feature>
<comment type="subcellular location">
    <subcellularLocation>
        <location evidence="1 7">Cell membrane</location>
        <topology evidence="1 7">Multi-pass membrane protein</topology>
    </subcellularLocation>
</comment>
<evidence type="ECO:0000259" key="8">
    <source>
        <dbReference type="PROSITE" id="PS50928"/>
    </source>
</evidence>
<dbReference type="Proteomes" id="UP001143463">
    <property type="component" value="Unassembled WGS sequence"/>
</dbReference>
<gene>
    <name evidence="9" type="ORF">GCM10017577_46580</name>
</gene>
<keyword evidence="6 7" id="KW-0472">Membrane</keyword>
<dbReference type="InterPro" id="IPR035906">
    <property type="entry name" value="MetI-like_sf"/>
</dbReference>
<dbReference type="AlphaFoldDB" id="A0A9W6NY50"/>
<evidence type="ECO:0000256" key="1">
    <source>
        <dbReference type="ARBA" id="ARBA00004651"/>
    </source>
</evidence>
<dbReference type="EMBL" id="BSFQ01000022">
    <property type="protein sequence ID" value="GLL13514.1"/>
    <property type="molecule type" value="Genomic_DNA"/>
</dbReference>
<dbReference type="PANTHER" id="PTHR32243">
    <property type="entry name" value="MALTOSE TRANSPORT SYSTEM PERMEASE-RELATED"/>
    <property type="match status" value="1"/>
</dbReference>
<feature type="transmembrane region" description="Helical" evidence="7">
    <location>
        <begin position="29"/>
        <end position="50"/>
    </location>
</feature>
<keyword evidence="3" id="KW-1003">Cell membrane</keyword>
<protein>
    <submittedName>
        <fullName evidence="9">Sugar ABC transporter permease</fullName>
    </submittedName>
</protein>
<comment type="similarity">
    <text evidence="7">Belongs to the binding-protein-dependent transport system permease family.</text>
</comment>
<keyword evidence="4 7" id="KW-0812">Transmembrane</keyword>
<dbReference type="SUPFAM" id="SSF161098">
    <property type="entry name" value="MetI-like"/>
    <property type="match status" value="1"/>
</dbReference>
<dbReference type="InterPro" id="IPR050901">
    <property type="entry name" value="BP-dep_ABC_trans_perm"/>
</dbReference>
<dbReference type="GO" id="GO:0005886">
    <property type="term" value="C:plasma membrane"/>
    <property type="evidence" value="ECO:0007669"/>
    <property type="project" value="UniProtKB-SubCell"/>
</dbReference>
<evidence type="ECO:0000256" key="7">
    <source>
        <dbReference type="RuleBase" id="RU363032"/>
    </source>
</evidence>
<accession>A0A9W6NY50</accession>
<keyword evidence="10" id="KW-1185">Reference proteome</keyword>
<dbReference type="CDD" id="cd06261">
    <property type="entry name" value="TM_PBP2"/>
    <property type="match status" value="1"/>
</dbReference>